<dbReference type="InterPro" id="IPR002048">
    <property type="entry name" value="EF_hand_dom"/>
</dbReference>
<dbReference type="SUPFAM" id="SSF47473">
    <property type="entry name" value="EF-hand"/>
    <property type="match status" value="1"/>
</dbReference>
<dbReference type="GO" id="GO:0004657">
    <property type="term" value="F:proline dehydrogenase activity"/>
    <property type="evidence" value="ECO:0007669"/>
    <property type="project" value="UniProtKB-EC"/>
</dbReference>
<dbReference type="GO" id="GO:0005739">
    <property type="term" value="C:mitochondrion"/>
    <property type="evidence" value="ECO:0007669"/>
    <property type="project" value="TreeGrafter"/>
</dbReference>
<gene>
    <name evidence="9" type="primary">PUT1_1</name>
    <name evidence="9" type="ORF">IWQ60_001026</name>
</gene>
<accession>A0A9W8DYN4</accession>
<dbReference type="Proteomes" id="UP001150569">
    <property type="component" value="Unassembled WGS sequence"/>
</dbReference>
<comment type="cofactor">
    <cofactor evidence="6">
        <name>FAD</name>
        <dbReference type="ChEBI" id="CHEBI:57692"/>
    </cofactor>
</comment>
<comment type="caution">
    <text evidence="9">The sequence shown here is derived from an EMBL/GenBank/DDBJ whole genome shotgun (WGS) entry which is preliminary data.</text>
</comment>
<name>A0A9W8DYN4_9FUNG</name>
<keyword evidence="3" id="KW-0106">Calcium</keyword>
<dbReference type="PROSITE" id="PS50222">
    <property type="entry name" value="EF_HAND_2"/>
    <property type="match status" value="1"/>
</dbReference>
<keyword evidence="6" id="KW-0285">Flavoprotein</keyword>
<feature type="domain" description="EF-hand" evidence="8">
    <location>
        <begin position="325"/>
        <end position="355"/>
    </location>
</feature>
<dbReference type="PANTHER" id="PTHR13914:SF0">
    <property type="entry name" value="PROLINE DEHYDROGENASE 1, MITOCHONDRIAL"/>
    <property type="match status" value="1"/>
</dbReference>
<feature type="compositionally biased region" description="Low complexity" evidence="7">
    <location>
        <begin position="713"/>
        <end position="727"/>
    </location>
</feature>
<dbReference type="Pfam" id="PF01619">
    <property type="entry name" value="Pro_dh"/>
    <property type="match status" value="1"/>
</dbReference>
<dbReference type="InterPro" id="IPR015659">
    <property type="entry name" value="Proline_oxidase"/>
</dbReference>
<dbReference type="SMART" id="SM00054">
    <property type="entry name" value="EFh"/>
    <property type="match status" value="1"/>
</dbReference>
<keyword evidence="10" id="KW-1185">Reference proteome</keyword>
<dbReference type="EMBL" id="JANBPT010000030">
    <property type="protein sequence ID" value="KAJ1929596.1"/>
    <property type="molecule type" value="Genomic_DNA"/>
</dbReference>
<dbReference type="SUPFAM" id="SSF51730">
    <property type="entry name" value="FAD-linked oxidoreductase"/>
    <property type="match status" value="1"/>
</dbReference>
<dbReference type="EC" id="1.5.5.2" evidence="2 6"/>
<comment type="function">
    <text evidence="6">Converts proline to delta-1-pyrroline-5-carboxylate.</text>
</comment>
<evidence type="ECO:0000259" key="8">
    <source>
        <dbReference type="PROSITE" id="PS50222"/>
    </source>
</evidence>
<feature type="compositionally biased region" description="Polar residues" evidence="7">
    <location>
        <begin position="62"/>
        <end position="72"/>
    </location>
</feature>
<protein>
    <recommendedName>
        <fullName evidence="2 6">Proline dehydrogenase</fullName>
        <ecNumber evidence="2 6">1.5.5.2</ecNumber>
    </recommendedName>
</protein>
<dbReference type="InterPro" id="IPR002872">
    <property type="entry name" value="Proline_DH_dom"/>
</dbReference>
<dbReference type="GO" id="GO:0005509">
    <property type="term" value="F:calcium ion binding"/>
    <property type="evidence" value="ECO:0007669"/>
    <property type="project" value="InterPro"/>
</dbReference>
<evidence type="ECO:0000313" key="9">
    <source>
        <dbReference type="EMBL" id="KAJ1929596.1"/>
    </source>
</evidence>
<evidence type="ECO:0000313" key="10">
    <source>
        <dbReference type="Proteomes" id="UP001150569"/>
    </source>
</evidence>
<evidence type="ECO:0000256" key="6">
    <source>
        <dbReference type="RuleBase" id="RU364054"/>
    </source>
</evidence>
<dbReference type="OrthoDB" id="5464at2759"/>
<evidence type="ECO:0000256" key="2">
    <source>
        <dbReference type="ARBA" id="ARBA00012695"/>
    </source>
</evidence>
<evidence type="ECO:0000256" key="4">
    <source>
        <dbReference type="ARBA" id="ARBA00023002"/>
    </source>
</evidence>
<dbReference type="PANTHER" id="PTHR13914">
    <property type="entry name" value="PROLINE OXIDASE"/>
    <property type="match status" value="1"/>
</dbReference>
<feature type="region of interest" description="Disordered" evidence="7">
    <location>
        <begin position="55"/>
        <end position="75"/>
    </location>
</feature>
<keyword evidence="6" id="KW-0274">FAD</keyword>
<dbReference type="AlphaFoldDB" id="A0A9W8DYN4"/>
<organism evidence="9 10">
    <name type="scientific">Tieghemiomyces parasiticus</name>
    <dbReference type="NCBI Taxonomy" id="78921"/>
    <lineage>
        <taxon>Eukaryota</taxon>
        <taxon>Fungi</taxon>
        <taxon>Fungi incertae sedis</taxon>
        <taxon>Zoopagomycota</taxon>
        <taxon>Kickxellomycotina</taxon>
        <taxon>Dimargaritomycetes</taxon>
        <taxon>Dimargaritales</taxon>
        <taxon>Dimargaritaceae</taxon>
        <taxon>Tieghemiomyces</taxon>
    </lineage>
</organism>
<dbReference type="Gene3D" id="3.20.20.220">
    <property type="match status" value="2"/>
</dbReference>
<evidence type="ECO:0000256" key="7">
    <source>
        <dbReference type="SAM" id="MobiDB-lite"/>
    </source>
</evidence>
<comment type="catalytic activity">
    <reaction evidence="6">
        <text>L-proline + a quinone = (S)-1-pyrroline-5-carboxylate + a quinol + H(+)</text>
        <dbReference type="Rhea" id="RHEA:23784"/>
        <dbReference type="ChEBI" id="CHEBI:15378"/>
        <dbReference type="ChEBI" id="CHEBI:17388"/>
        <dbReference type="ChEBI" id="CHEBI:24646"/>
        <dbReference type="ChEBI" id="CHEBI:60039"/>
        <dbReference type="ChEBI" id="CHEBI:132124"/>
        <dbReference type="EC" id="1.5.5.2"/>
    </reaction>
</comment>
<evidence type="ECO:0000256" key="1">
    <source>
        <dbReference type="ARBA" id="ARBA00005869"/>
    </source>
</evidence>
<comment type="similarity">
    <text evidence="1 6">Belongs to the proline oxidase family.</text>
</comment>
<feature type="region of interest" description="Disordered" evidence="7">
    <location>
        <begin position="698"/>
        <end position="737"/>
    </location>
</feature>
<reference evidence="9" key="1">
    <citation type="submission" date="2022-07" db="EMBL/GenBank/DDBJ databases">
        <title>Phylogenomic reconstructions and comparative analyses of Kickxellomycotina fungi.</title>
        <authorList>
            <person name="Reynolds N.K."/>
            <person name="Stajich J.E."/>
            <person name="Barry K."/>
            <person name="Grigoriev I.V."/>
            <person name="Crous P."/>
            <person name="Smith M.E."/>
        </authorList>
    </citation>
    <scope>NUCLEOTIDE SEQUENCE</scope>
    <source>
        <strain evidence="9">RSA 861</strain>
    </source>
</reference>
<keyword evidence="5 6" id="KW-0642">Proline metabolism</keyword>
<dbReference type="GO" id="GO:0071949">
    <property type="term" value="F:FAD binding"/>
    <property type="evidence" value="ECO:0007669"/>
    <property type="project" value="TreeGrafter"/>
</dbReference>
<sequence length="767" mass="83522">MYKPVLPASLGARFSLGNRASRGLVSSAALHRPTRIAALTPRPTLPSLPVTTTFRRSYTTTGPNHPATSASDDATCPPPPVAITAPAPHTAPNLAPLLLAAAIVGGYFLLSDGTSNPRVVYNDAEGSRSDPVALASAYHHALGGSGSLADPTALFTLPSVETLLQLDPQIAMDTKSTSELLVSMLVYQTCALDSLTNHAADLLRLLDRAHLSPAAYWFIRRTFFAHFCGGETHEEVVDTMQRLRHSSVGAMLDLAIEVDLDESGNQSDEREARRAWNQRADTTAELFQKCISTCGAHPGSFAAVKVTGISTPQLLQRLSSLKYGLRQLFAEADRDGDGRLTFEEFHGVLRRLPGFNQQDERASNALTSELWKAAAQANGGTLTHLDWVDFDRTVSISHPPARALFTTSQAGPRLTYRAGPYMYQSLDEDDLADYDATLRRAMALGALADEHYVRLAIDAEQTYFQPAIDQVTFDMSRRYNRLDDTRGPLIFNTYQMYLKDGLPRLRDDYERSRRDGYRYGVKLVRGAYMVNERKRAQALGLPDPISESLEATHASFNGGVRFLVDEIHRLRAAAANSKSSDTVEPPPALLVASHNQDSVKLACALMARYQIPADAGAVMFGQLMGMQDSLTYSLGNQGYRVYKYIPYGPVHEVMPYLIRRAQENSSLMGGVHVERQQLWSELRSRIANKLLVAQSLKRATTGPSSHSERSGGAATETANALAAATTTSEGGVSSVHPGAMTYSLADQLAVVSSSSDQVSTAATEQRQ</sequence>
<dbReference type="GO" id="GO:0010133">
    <property type="term" value="P:L-proline catabolic process to L-glutamate"/>
    <property type="evidence" value="ECO:0007669"/>
    <property type="project" value="TreeGrafter"/>
</dbReference>
<dbReference type="PROSITE" id="PS00018">
    <property type="entry name" value="EF_HAND_1"/>
    <property type="match status" value="1"/>
</dbReference>
<proteinExistence type="inferred from homology"/>
<evidence type="ECO:0000256" key="5">
    <source>
        <dbReference type="ARBA" id="ARBA00023062"/>
    </source>
</evidence>
<evidence type="ECO:0000256" key="3">
    <source>
        <dbReference type="ARBA" id="ARBA00022837"/>
    </source>
</evidence>
<dbReference type="InterPro" id="IPR011992">
    <property type="entry name" value="EF-hand-dom_pair"/>
</dbReference>
<dbReference type="InterPro" id="IPR029041">
    <property type="entry name" value="FAD-linked_oxidoreductase-like"/>
</dbReference>
<keyword evidence="4 6" id="KW-0560">Oxidoreductase</keyword>
<dbReference type="InterPro" id="IPR018247">
    <property type="entry name" value="EF_Hand_1_Ca_BS"/>
</dbReference>